<organism evidence="1 2">
    <name type="scientific">Hohenbuehelia grisea</name>
    <dbReference type="NCBI Taxonomy" id="104357"/>
    <lineage>
        <taxon>Eukaryota</taxon>
        <taxon>Fungi</taxon>
        <taxon>Dikarya</taxon>
        <taxon>Basidiomycota</taxon>
        <taxon>Agaricomycotina</taxon>
        <taxon>Agaricomycetes</taxon>
        <taxon>Agaricomycetidae</taxon>
        <taxon>Agaricales</taxon>
        <taxon>Pleurotineae</taxon>
        <taxon>Pleurotaceae</taxon>
        <taxon>Hohenbuehelia</taxon>
    </lineage>
</organism>
<accession>A0ABR3JS23</accession>
<sequence>MLQSKVDGRSNLPGQRYSFSSITQDHLDKMGISACGLLELKPEAISRGVKKDVLGADSLWSSDMLCRHLQFLEGLVPRNNEAAARLWINAFFYRVAVMIPTGANVVLSVEQVVPFITVSDTCARTLSGDIDCTAMVMSPQNAQPLSMNPVLRHLRNDESALLVSEAKGPDQLLENHVQHTIGEILACARITGNTIIRGVLTNGREWIFIVLKLNDNGGGTYLQSDELTISSMVTSRISQEAVSLISAIISHWMEHSHEELDVEDDYFTVLDS</sequence>
<reference evidence="2" key="1">
    <citation type="submission" date="2024-06" db="EMBL/GenBank/DDBJ databases">
        <title>Multi-omics analyses provide insights into the biosynthesis of the anticancer antibiotic pleurotin in Hohenbuehelia grisea.</title>
        <authorList>
            <person name="Weaver J.A."/>
            <person name="Alberti F."/>
        </authorList>
    </citation>
    <scope>NUCLEOTIDE SEQUENCE [LARGE SCALE GENOMIC DNA]</scope>
    <source>
        <strain evidence="2">T-177</strain>
    </source>
</reference>
<proteinExistence type="predicted"/>
<name>A0ABR3JS23_9AGAR</name>
<comment type="caution">
    <text evidence="1">The sequence shown here is derived from an EMBL/GenBank/DDBJ whole genome shotgun (WGS) entry which is preliminary data.</text>
</comment>
<keyword evidence="2" id="KW-1185">Reference proteome</keyword>
<protein>
    <submittedName>
        <fullName evidence="1">Uncharacterized protein</fullName>
    </submittedName>
</protein>
<evidence type="ECO:0000313" key="2">
    <source>
        <dbReference type="Proteomes" id="UP001556367"/>
    </source>
</evidence>
<dbReference type="EMBL" id="JASNQZ010000003">
    <property type="protein sequence ID" value="KAL0958604.1"/>
    <property type="molecule type" value="Genomic_DNA"/>
</dbReference>
<gene>
    <name evidence="1" type="ORF">HGRIS_013944</name>
</gene>
<dbReference type="Proteomes" id="UP001556367">
    <property type="component" value="Unassembled WGS sequence"/>
</dbReference>
<evidence type="ECO:0000313" key="1">
    <source>
        <dbReference type="EMBL" id="KAL0958604.1"/>
    </source>
</evidence>